<dbReference type="Proteomes" id="UP000095280">
    <property type="component" value="Unplaced"/>
</dbReference>
<evidence type="ECO:0000313" key="1">
    <source>
        <dbReference type="Proteomes" id="UP000095280"/>
    </source>
</evidence>
<accession>A0A1I8FNR8</accession>
<sequence>GLLASPLYLNFRPTKLGLSGAAEQINLKFSITAKVSSSALKMKSNCLQIEVLLRVVKETFHVFCRGCHWLAGLPTNTCRLHRLAQAPCSRALANQIVLMTAAYWKSRASMSIHFGRAMVELRPIRILCLKADDDTFVVVENLRLLFSPVGSWTPVILAAWFLLARSSRPRSRVFYDARVFQVWAVKFVDSRDVWVFDRFHPINVEYMIGAGGPPRCRAVDVVEI</sequence>
<dbReference type="AlphaFoldDB" id="A0A1I8FNR8"/>
<evidence type="ECO:0000313" key="2">
    <source>
        <dbReference type="WBParaSite" id="maker-unitig_41639-snap-gene-0.2-mRNA-1"/>
    </source>
</evidence>
<dbReference type="WBParaSite" id="maker-unitig_41639-snap-gene-0.2-mRNA-1">
    <property type="protein sequence ID" value="maker-unitig_41639-snap-gene-0.2-mRNA-1"/>
    <property type="gene ID" value="maker-unitig_41639-snap-gene-0.2"/>
</dbReference>
<proteinExistence type="predicted"/>
<organism evidence="1 2">
    <name type="scientific">Macrostomum lignano</name>
    <dbReference type="NCBI Taxonomy" id="282301"/>
    <lineage>
        <taxon>Eukaryota</taxon>
        <taxon>Metazoa</taxon>
        <taxon>Spiralia</taxon>
        <taxon>Lophotrochozoa</taxon>
        <taxon>Platyhelminthes</taxon>
        <taxon>Rhabditophora</taxon>
        <taxon>Macrostomorpha</taxon>
        <taxon>Macrostomida</taxon>
        <taxon>Macrostomidae</taxon>
        <taxon>Macrostomum</taxon>
    </lineage>
</organism>
<protein>
    <submittedName>
        <fullName evidence="2">Hexosyltransferase</fullName>
    </submittedName>
</protein>
<name>A0A1I8FNR8_9PLAT</name>
<reference evidence="2" key="1">
    <citation type="submission" date="2016-11" db="UniProtKB">
        <authorList>
            <consortium name="WormBaseParasite"/>
        </authorList>
    </citation>
    <scope>IDENTIFICATION</scope>
</reference>
<keyword evidence="1" id="KW-1185">Reference proteome</keyword>